<dbReference type="Pfam" id="PF04266">
    <property type="entry name" value="ASCH"/>
    <property type="match status" value="1"/>
</dbReference>
<dbReference type="Proteomes" id="UP000229612">
    <property type="component" value="Unassembled WGS sequence"/>
</dbReference>
<feature type="domain" description="ASCH" evidence="1">
    <location>
        <begin position="4"/>
        <end position="108"/>
    </location>
</feature>
<accession>A0A2H0UIE5</accession>
<evidence type="ECO:0000313" key="2">
    <source>
        <dbReference type="EMBL" id="PIR86172.1"/>
    </source>
</evidence>
<dbReference type="InterPro" id="IPR007374">
    <property type="entry name" value="ASCH_domain"/>
</dbReference>
<dbReference type="InterPro" id="IPR015947">
    <property type="entry name" value="PUA-like_sf"/>
</dbReference>
<evidence type="ECO:0000259" key="1">
    <source>
        <dbReference type="SMART" id="SM01022"/>
    </source>
</evidence>
<dbReference type="Gene3D" id="2.30.130.30">
    <property type="entry name" value="Hypothetical protein"/>
    <property type="match status" value="1"/>
</dbReference>
<dbReference type="SUPFAM" id="SSF88697">
    <property type="entry name" value="PUA domain-like"/>
    <property type="match status" value="1"/>
</dbReference>
<dbReference type="AlphaFoldDB" id="A0A2H0UIE5"/>
<gene>
    <name evidence="2" type="ORF">COU14_00470</name>
</gene>
<comment type="caution">
    <text evidence="2">The sequence shown here is derived from an EMBL/GenBank/DDBJ whole genome shotgun (WGS) entry which is preliminary data.</text>
</comment>
<protein>
    <recommendedName>
        <fullName evidence="1">ASCH domain-containing protein</fullName>
    </recommendedName>
</protein>
<reference evidence="3" key="1">
    <citation type="submission" date="2017-09" db="EMBL/GenBank/DDBJ databases">
        <title>Depth-based differentiation of microbial function through sediment-hosted aquifers and enrichment of novel symbionts in the deep terrestrial subsurface.</title>
        <authorList>
            <person name="Probst A.J."/>
            <person name="Ladd B."/>
            <person name="Jarett J.K."/>
            <person name="Geller-Mcgrath D.E."/>
            <person name="Sieber C.M.K."/>
            <person name="Emerson J.B."/>
            <person name="Anantharaman K."/>
            <person name="Thomas B.C."/>
            <person name="Malmstrom R."/>
            <person name="Stieglmeier M."/>
            <person name="Klingl A."/>
            <person name="Woyke T."/>
            <person name="Ryan C.M."/>
            <person name="Banfield J.F."/>
        </authorList>
    </citation>
    <scope>NUCLEOTIDE SEQUENCE [LARGE SCALE GENOMIC DNA]</scope>
</reference>
<name>A0A2H0UIE5_9BACT</name>
<dbReference type="SMART" id="SM01022">
    <property type="entry name" value="ASCH"/>
    <property type="match status" value="1"/>
</dbReference>
<proteinExistence type="predicted"/>
<sequence>MKNLKFTPDLAKLILEGKKTATWRFFDDKDLKVGDDLELVNKDTGEVFAQAVITLVKEKPLGKVGEEDFCGHETYQDKEEMLTTYRGYYGDRVDWDTLVKMIHFKLGPKT</sequence>
<dbReference type="EMBL" id="PFBG01000005">
    <property type="protein sequence ID" value="PIR86172.1"/>
    <property type="molecule type" value="Genomic_DNA"/>
</dbReference>
<organism evidence="2 3">
    <name type="scientific">Candidatus Kaiserbacteria bacterium CG10_big_fil_rev_8_21_14_0_10_44_10</name>
    <dbReference type="NCBI Taxonomy" id="1974606"/>
    <lineage>
        <taxon>Bacteria</taxon>
        <taxon>Candidatus Kaiseribacteriota</taxon>
    </lineage>
</organism>
<evidence type="ECO:0000313" key="3">
    <source>
        <dbReference type="Proteomes" id="UP000229612"/>
    </source>
</evidence>